<reference evidence="1" key="1">
    <citation type="journal article" date="2019" name="Sci. Rep.">
        <title>Draft genome of Tanacetum cinerariifolium, the natural source of mosquito coil.</title>
        <authorList>
            <person name="Yamashiro T."/>
            <person name="Shiraishi A."/>
            <person name="Satake H."/>
            <person name="Nakayama K."/>
        </authorList>
    </citation>
    <scope>NUCLEOTIDE SEQUENCE</scope>
</reference>
<name>A0A6L2J1D3_TANCI</name>
<sequence length="245" mass="27749">MTESPLVDSGLVVPAFSLGDDLIACLNKAMDFLTAVASLRFPLTTNQLRNFSNIRNQATIQDGRVTVQQVQGRQGQSYYGTGYKSNATSYGGNNASRQTWVVKCYNYQVISNKHVAMPVIDNEETLILEEANRLKMAEKYKYPEAIKRKFSNKPIDYVKLNKIYMDFGKCFVPKQELLADEAVWYNMLNPSTKSYVALLVQIEAPKELPKVSLVNESLKKMKLHFANFDIVVKIKTTPNARTEDE</sequence>
<protein>
    <submittedName>
        <fullName evidence="1">Uncharacterized protein</fullName>
    </submittedName>
</protein>
<organism evidence="1">
    <name type="scientific">Tanacetum cinerariifolium</name>
    <name type="common">Dalmatian daisy</name>
    <name type="synonym">Chrysanthemum cinerariifolium</name>
    <dbReference type="NCBI Taxonomy" id="118510"/>
    <lineage>
        <taxon>Eukaryota</taxon>
        <taxon>Viridiplantae</taxon>
        <taxon>Streptophyta</taxon>
        <taxon>Embryophyta</taxon>
        <taxon>Tracheophyta</taxon>
        <taxon>Spermatophyta</taxon>
        <taxon>Magnoliopsida</taxon>
        <taxon>eudicotyledons</taxon>
        <taxon>Gunneridae</taxon>
        <taxon>Pentapetalae</taxon>
        <taxon>asterids</taxon>
        <taxon>campanulids</taxon>
        <taxon>Asterales</taxon>
        <taxon>Asteraceae</taxon>
        <taxon>Asteroideae</taxon>
        <taxon>Anthemideae</taxon>
        <taxon>Anthemidinae</taxon>
        <taxon>Tanacetum</taxon>
    </lineage>
</organism>
<accession>A0A6L2J1D3</accession>
<comment type="caution">
    <text evidence="1">The sequence shown here is derived from an EMBL/GenBank/DDBJ whole genome shotgun (WGS) entry which is preliminary data.</text>
</comment>
<gene>
    <name evidence="1" type="ORF">Tci_002590</name>
</gene>
<dbReference type="EMBL" id="BKCJ010000171">
    <property type="protein sequence ID" value="GEU30612.1"/>
    <property type="molecule type" value="Genomic_DNA"/>
</dbReference>
<dbReference type="AlphaFoldDB" id="A0A6L2J1D3"/>
<proteinExistence type="predicted"/>
<evidence type="ECO:0000313" key="1">
    <source>
        <dbReference type="EMBL" id="GEU30612.1"/>
    </source>
</evidence>